<comment type="caution">
    <text evidence="1">The sequence shown here is derived from an EMBL/GenBank/DDBJ whole genome shotgun (WGS) entry which is preliminary data.</text>
</comment>
<protein>
    <submittedName>
        <fullName evidence="1">Uncharacterized protein</fullName>
    </submittedName>
</protein>
<proteinExistence type="predicted"/>
<dbReference type="EMBL" id="JAIQDJ010000006">
    <property type="protein sequence ID" value="MBZ4186667.1"/>
    <property type="molecule type" value="Genomic_DNA"/>
</dbReference>
<organism evidence="1 2">
    <name type="scientific">Thermomonas beijingensis</name>
    <dbReference type="NCBI Taxonomy" id="2872701"/>
    <lineage>
        <taxon>Bacteria</taxon>
        <taxon>Pseudomonadati</taxon>
        <taxon>Pseudomonadota</taxon>
        <taxon>Gammaproteobacteria</taxon>
        <taxon>Lysobacterales</taxon>
        <taxon>Lysobacteraceae</taxon>
        <taxon>Thermomonas</taxon>
    </lineage>
</organism>
<evidence type="ECO:0000313" key="2">
    <source>
        <dbReference type="Proteomes" id="UP001430290"/>
    </source>
</evidence>
<keyword evidence="2" id="KW-1185">Reference proteome</keyword>
<evidence type="ECO:0000313" key="1">
    <source>
        <dbReference type="EMBL" id="MBZ4186667.1"/>
    </source>
</evidence>
<dbReference type="Proteomes" id="UP001430290">
    <property type="component" value="Unassembled WGS sequence"/>
</dbReference>
<name>A0ABS7TFQ4_9GAMM</name>
<dbReference type="RefSeq" id="WP_223629350.1">
    <property type="nucleotide sequence ID" value="NZ_JAIQDJ010000006.1"/>
</dbReference>
<sequence length="99" mass="11201">MYQDAKQSTYNTTTDPVREQPLCECALNQIGGQLDRLSAVVESFHARLRTVTRIAPENPQAETTREQGQSPLHDTLISVRESVAHQADRLERLRELLTV</sequence>
<reference evidence="1" key="1">
    <citation type="submission" date="2021-09" db="EMBL/GenBank/DDBJ databases">
        <authorList>
            <person name="Wu T."/>
            <person name="Guo S.Z."/>
        </authorList>
    </citation>
    <scope>NUCLEOTIDE SEQUENCE</scope>
    <source>
        <strain evidence="1">RSS-23</strain>
    </source>
</reference>
<accession>A0ABS7TFQ4</accession>
<gene>
    <name evidence="1" type="ORF">K7B09_10070</name>
</gene>